<feature type="transmembrane region" description="Helical" evidence="1">
    <location>
        <begin position="124"/>
        <end position="150"/>
    </location>
</feature>
<feature type="transmembrane region" description="Helical" evidence="1">
    <location>
        <begin position="15"/>
        <end position="38"/>
    </location>
</feature>
<dbReference type="EMBL" id="JAWXXV010000001">
    <property type="protein sequence ID" value="MDX5985641.1"/>
    <property type="molecule type" value="Genomic_DNA"/>
</dbReference>
<keyword evidence="1" id="KW-0812">Transmembrane</keyword>
<name>A0ABU4PND4_9SPHN</name>
<keyword evidence="1" id="KW-0472">Membrane</keyword>
<keyword evidence="3" id="KW-1185">Reference proteome</keyword>
<dbReference type="Proteomes" id="UP001279660">
    <property type="component" value="Unassembled WGS sequence"/>
</dbReference>
<feature type="transmembrane region" description="Helical" evidence="1">
    <location>
        <begin position="171"/>
        <end position="194"/>
    </location>
</feature>
<proteinExistence type="predicted"/>
<feature type="transmembrane region" description="Helical" evidence="1">
    <location>
        <begin position="200"/>
        <end position="223"/>
    </location>
</feature>
<feature type="transmembrane region" description="Helical" evidence="1">
    <location>
        <begin position="100"/>
        <end position="118"/>
    </location>
</feature>
<keyword evidence="1" id="KW-1133">Transmembrane helix</keyword>
<gene>
    <name evidence="2" type="ORF">SIL82_15400</name>
</gene>
<sequence>MTFWKAFTETYRGSIAFMIACPLLTMVPVLFEILQHIVEVKIGLYASVAAAKALEHDPWRMGFGLLKVAALTVPTYWIVRFLAWRDPARAARPEMPAVRLFAVVLVVQLASAALQLFVLPREGWLLLVEFIVLQILAVLLHPWFVAAALGNPAIGPQRSVAIMARQTLWSFVFMLVAILPLMIPHYVLGALAIIGPKPLLWPVLVVDSLLVGWLSAVIVASGFTVAMRAAAKQGVDLGIGDASAIDGALSAVVVR</sequence>
<dbReference type="RefSeq" id="WP_010407635.1">
    <property type="nucleotide sequence ID" value="NZ_JAWXXV010000001.1"/>
</dbReference>
<evidence type="ECO:0000313" key="2">
    <source>
        <dbReference type="EMBL" id="MDX5985641.1"/>
    </source>
</evidence>
<feature type="transmembrane region" description="Helical" evidence="1">
    <location>
        <begin position="58"/>
        <end position="79"/>
    </location>
</feature>
<organism evidence="2 3">
    <name type="scientific">Sphingomonas echinoides</name>
    <dbReference type="NCBI Taxonomy" id="59803"/>
    <lineage>
        <taxon>Bacteria</taxon>
        <taxon>Pseudomonadati</taxon>
        <taxon>Pseudomonadota</taxon>
        <taxon>Alphaproteobacteria</taxon>
        <taxon>Sphingomonadales</taxon>
        <taxon>Sphingomonadaceae</taxon>
        <taxon>Sphingomonas</taxon>
    </lineage>
</organism>
<evidence type="ECO:0000313" key="3">
    <source>
        <dbReference type="Proteomes" id="UP001279660"/>
    </source>
</evidence>
<comment type="caution">
    <text evidence="2">The sequence shown here is derived from an EMBL/GenBank/DDBJ whole genome shotgun (WGS) entry which is preliminary data.</text>
</comment>
<accession>A0ABU4PND4</accession>
<reference evidence="2 3" key="1">
    <citation type="submission" date="2023-11" db="EMBL/GenBank/DDBJ databases">
        <title>MicrobeMod: A computational toolkit for identifying prokaryotic methylation and restriction-modification with nanopore sequencing.</title>
        <authorList>
            <person name="Crits-Christoph A."/>
            <person name="Kang S.C."/>
            <person name="Lee H."/>
            <person name="Ostrov N."/>
        </authorList>
    </citation>
    <scope>NUCLEOTIDE SEQUENCE [LARGE SCALE GENOMIC DNA]</scope>
    <source>
        <strain evidence="2 3">ATCC 14820</strain>
    </source>
</reference>
<evidence type="ECO:0000256" key="1">
    <source>
        <dbReference type="SAM" id="Phobius"/>
    </source>
</evidence>
<protein>
    <submittedName>
        <fullName evidence="2">Uncharacterized protein</fullName>
    </submittedName>
</protein>